<evidence type="ECO:0000313" key="3">
    <source>
        <dbReference type="Proteomes" id="UP000249130"/>
    </source>
</evidence>
<organism evidence="2 3">
    <name type="scientific">Rhodoplanes roseus</name>
    <dbReference type="NCBI Taxonomy" id="29409"/>
    <lineage>
        <taxon>Bacteria</taxon>
        <taxon>Pseudomonadati</taxon>
        <taxon>Pseudomonadota</taxon>
        <taxon>Alphaproteobacteria</taxon>
        <taxon>Hyphomicrobiales</taxon>
        <taxon>Nitrobacteraceae</taxon>
        <taxon>Rhodoplanes</taxon>
    </lineage>
</organism>
<evidence type="ECO:0000313" key="2">
    <source>
        <dbReference type="EMBL" id="RAI44690.1"/>
    </source>
</evidence>
<name>A0A327L0U0_9BRAD</name>
<protein>
    <submittedName>
        <fullName evidence="2">Uncharacterized protein</fullName>
    </submittedName>
</protein>
<gene>
    <name evidence="2" type="ORF">CH341_07690</name>
</gene>
<reference evidence="2 3" key="1">
    <citation type="submission" date="2017-07" db="EMBL/GenBank/DDBJ databases">
        <title>Draft Genome Sequences of Select Purple Nonsulfur Bacteria.</title>
        <authorList>
            <person name="Lasarre B."/>
            <person name="Mckinlay J.B."/>
        </authorList>
    </citation>
    <scope>NUCLEOTIDE SEQUENCE [LARGE SCALE GENOMIC DNA]</scope>
    <source>
        <strain evidence="2 3">DSM 5909</strain>
    </source>
</reference>
<sequence length="62" mass="6786">MTDQPRIRRGRFRGEPVGGAPAGEADHLVRCPACGGWIDCRDLGWVLDHVGPLPHPASDREQ</sequence>
<keyword evidence="3" id="KW-1185">Reference proteome</keyword>
<comment type="caution">
    <text evidence="2">The sequence shown here is derived from an EMBL/GenBank/DDBJ whole genome shotgun (WGS) entry which is preliminary data.</text>
</comment>
<dbReference type="RefSeq" id="WP_111418452.1">
    <property type="nucleotide sequence ID" value="NZ_NPEX01000036.1"/>
</dbReference>
<feature type="region of interest" description="Disordered" evidence="1">
    <location>
        <begin position="1"/>
        <end position="25"/>
    </location>
</feature>
<accession>A0A327L0U0</accession>
<proteinExistence type="predicted"/>
<dbReference type="AlphaFoldDB" id="A0A327L0U0"/>
<evidence type="ECO:0000256" key="1">
    <source>
        <dbReference type="SAM" id="MobiDB-lite"/>
    </source>
</evidence>
<dbReference type="OrthoDB" id="8101010at2"/>
<dbReference type="Proteomes" id="UP000249130">
    <property type="component" value="Unassembled WGS sequence"/>
</dbReference>
<dbReference type="EMBL" id="NPEX01000036">
    <property type="protein sequence ID" value="RAI44690.1"/>
    <property type="molecule type" value="Genomic_DNA"/>
</dbReference>